<dbReference type="Pfam" id="PF01739">
    <property type="entry name" value="CheR"/>
    <property type="match status" value="1"/>
</dbReference>
<dbReference type="GO" id="GO:0032259">
    <property type="term" value="P:methylation"/>
    <property type="evidence" value="ECO:0007669"/>
    <property type="project" value="UniProtKB-KW"/>
</dbReference>
<reference evidence="2 3" key="1">
    <citation type="submission" date="2015-04" db="EMBL/GenBank/DDBJ databases">
        <title>Whole genome shotgun sequence of Sphingomonas changbaiensis NBRC 104936.</title>
        <authorList>
            <person name="Katano-Makiyama Y."/>
            <person name="Hosoyama A."/>
            <person name="Hashimoto M."/>
            <person name="Noguchi M."/>
            <person name="Tsuchikane K."/>
            <person name="Ohji S."/>
            <person name="Yamazoe A."/>
            <person name="Ichikawa N."/>
            <person name="Kimura A."/>
            <person name="Fujita N."/>
        </authorList>
    </citation>
    <scope>NUCLEOTIDE SEQUENCE [LARGE SCALE GENOMIC DNA]</scope>
    <source>
        <strain evidence="2 3">NBRC 104936</strain>
    </source>
</reference>
<dbReference type="GO" id="GO:0008757">
    <property type="term" value="F:S-adenosylmethionine-dependent methyltransferase activity"/>
    <property type="evidence" value="ECO:0007669"/>
    <property type="project" value="InterPro"/>
</dbReference>
<dbReference type="InterPro" id="IPR022642">
    <property type="entry name" value="CheR_C"/>
</dbReference>
<dbReference type="PROSITE" id="PS50123">
    <property type="entry name" value="CHER"/>
    <property type="match status" value="1"/>
</dbReference>
<dbReference type="Proteomes" id="UP000033202">
    <property type="component" value="Unassembled WGS sequence"/>
</dbReference>
<name>A0A0E9MKH6_9SPHN</name>
<dbReference type="SMART" id="SM00138">
    <property type="entry name" value="MeTrc"/>
    <property type="match status" value="1"/>
</dbReference>
<organism evidence="2 3">
    <name type="scientific">Sphingomonas changbaiensis NBRC 104936</name>
    <dbReference type="NCBI Taxonomy" id="1219043"/>
    <lineage>
        <taxon>Bacteria</taxon>
        <taxon>Pseudomonadati</taxon>
        <taxon>Pseudomonadota</taxon>
        <taxon>Alphaproteobacteria</taxon>
        <taxon>Sphingomonadales</taxon>
        <taxon>Sphingomonadaceae</taxon>
        <taxon>Sphingomonas</taxon>
    </lineage>
</organism>
<keyword evidence="3" id="KW-1185">Reference proteome</keyword>
<accession>A0A0E9MKH6</accession>
<dbReference type="AlphaFoldDB" id="A0A0E9MKH6"/>
<keyword evidence="2" id="KW-0489">Methyltransferase</keyword>
<dbReference type="RefSeq" id="WP_046347174.1">
    <property type="nucleotide sequence ID" value="NZ_BBWU01000012.1"/>
</dbReference>
<dbReference type="InterPro" id="IPR050903">
    <property type="entry name" value="Bact_Chemotaxis_MeTrfase"/>
</dbReference>
<dbReference type="PRINTS" id="PR00996">
    <property type="entry name" value="CHERMTFRASE"/>
</dbReference>
<dbReference type="EMBL" id="BBWU01000012">
    <property type="protein sequence ID" value="GAO38312.1"/>
    <property type="molecule type" value="Genomic_DNA"/>
</dbReference>
<dbReference type="SUPFAM" id="SSF53335">
    <property type="entry name" value="S-adenosyl-L-methionine-dependent methyltransferases"/>
    <property type="match status" value="1"/>
</dbReference>
<sequence length="277" mass="30948">MTIDKTALRHLAGLLEQRTGQQIGPNRLWRVETVLKSLMRERGIANLDALVAAIGAAHDMTLATDVVEALLNNETFFFRDAQAFELVRNGALEALRQARASSRRISIWCAGCSTGQEAYSLAMIFADARAKWDGWSIDITATDVSEAAIAKARGGYYSQFEIQRGLPVSSMLKWFDQVGHDWRVKRDLARYLRFRRHNVLMAQTGSFDLILCRNVLLYFSPERRREAFDRLAASLAPDGYLMLGAGETVIGQTEAFASSPELRGLYRKTAALRVKAA</sequence>
<dbReference type="PANTHER" id="PTHR24422">
    <property type="entry name" value="CHEMOTAXIS PROTEIN METHYLTRANSFERASE"/>
    <property type="match status" value="1"/>
</dbReference>
<comment type="caution">
    <text evidence="2">The sequence shown here is derived from an EMBL/GenBank/DDBJ whole genome shotgun (WGS) entry which is preliminary data.</text>
</comment>
<gene>
    <name evidence="2" type="primary">cheR</name>
    <name evidence="2" type="ORF">SCH01S_12_00060</name>
</gene>
<feature type="domain" description="CheR-type methyltransferase" evidence="1">
    <location>
        <begin position="1"/>
        <end position="256"/>
    </location>
</feature>
<proteinExistence type="predicted"/>
<evidence type="ECO:0000259" key="1">
    <source>
        <dbReference type="PROSITE" id="PS50123"/>
    </source>
</evidence>
<evidence type="ECO:0000313" key="3">
    <source>
        <dbReference type="Proteomes" id="UP000033202"/>
    </source>
</evidence>
<dbReference type="STRING" id="1219043.SCH01S_12_00060"/>
<dbReference type="InterPro" id="IPR029063">
    <property type="entry name" value="SAM-dependent_MTases_sf"/>
</dbReference>
<keyword evidence="2" id="KW-0808">Transferase</keyword>
<dbReference type="Gene3D" id="3.40.50.150">
    <property type="entry name" value="Vaccinia Virus protein VP39"/>
    <property type="match status" value="1"/>
</dbReference>
<dbReference type="CDD" id="cd02440">
    <property type="entry name" value="AdoMet_MTases"/>
    <property type="match status" value="1"/>
</dbReference>
<evidence type="ECO:0000313" key="2">
    <source>
        <dbReference type="EMBL" id="GAO38312.1"/>
    </source>
</evidence>
<dbReference type="InterPro" id="IPR000780">
    <property type="entry name" value="CheR_MeTrfase"/>
</dbReference>
<protein>
    <submittedName>
        <fullName evidence="2">Chemotaxis protein methyltransferase</fullName>
    </submittedName>
</protein>
<dbReference type="PANTHER" id="PTHR24422:SF21">
    <property type="entry name" value="CHEMOTAXIS PROTEIN METHYLTRANSFERASE 1"/>
    <property type="match status" value="1"/>
</dbReference>